<dbReference type="eggNOG" id="COG2195">
    <property type="taxonomic scope" value="Bacteria"/>
</dbReference>
<organism evidence="1 2">
    <name type="scientific">Neobacillus bataviensis LMG 21833</name>
    <dbReference type="NCBI Taxonomy" id="1117379"/>
    <lineage>
        <taxon>Bacteria</taxon>
        <taxon>Bacillati</taxon>
        <taxon>Bacillota</taxon>
        <taxon>Bacilli</taxon>
        <taxon>Bacillales</taxon>
        <taxon>Bacillaceae</taxon>
        <taxon>Neobacillus</taxon>
    </lineage>
</organism>
<dbReference type="STRING" id="1117379.BABA_10626"/>
<sequence>MAVISVGSRNIDQDFLEDVAGAIVIDRRGERDIITSFANLYPFCPVEFGQLLEKAGQMAGMNDWKITLGGLSDAKVFAEFGIPSVNLSVGYLHEHTDSEIVNYKATYETYQLVMVAFHHLIH</sequence>
<dbReference type="Gene3D" id="3.40.630.10">
    <property type="entry name" value="Zn peptidases"/>
    <property type="match status" value="1"/>
</dbReference>
<proteinExistence type="predicted"/>
<gene>
    <name evidence="1" type="ORF">BABA_10626</name>
</gene>
<accession>K6E7M5</accession>
<dbReference type="AlphaFoldDB" id="K6E7M5"/>
<dbReference type="PATRIC" id="fig|1117379.3.peg.2214"/>
<keyword evidence="2" id="KW-1185">Reference proteome</keyword>
<evidence type="ECO:0000313" key="2">
    <source>
        <dbReference type="Proteomes" id="UP000006316"/>
    </source>
</evidence>
<name>K6E7M5_9BACI</name>
<dbReference type="OrthoDB" id="8441064at2"/>
<reference evidence="1 2" key="1">
    <citation type="journal article" date="2012" name="Front. Microbiol.">
        <title>Redundancy and modularity in membrane-associated dissimilatory nitrate reduction in Bacillus.</title>
        <authorList>
            <person name="Heylen K."/>
            <person name="Keltjens J."/>
        </authorList>
    </citation>
    <scope>NUCLEOTIDE SEQUENCE [LARGE SCALE GENOMIC DNA]</scope>
    <source>
        <strain evidence="2">LMG 21833T</strain>
    </source>
</reference>
<dbReference type="EMBL" id="AJLS01000057">
    <property type="protein sequence ID" value="EKN69311.1"/>
    <property type="molecule type" value="Genomic_DNA"/>
</dbReference>
<dbReference type="Proteomes" id="UP000006316">
    <property type="component" value="Unassembled WGS sequence"/>
</dbReference>
<dbReference type="SUPFAM" id="SSF53187">
    <property type="entry name" value="Zn-dependent exopeptidases"/>
    <property type="match status" value="1"/>
</dbReference>
<dbReference type="RefSeq" id="WP_007085142.1">
    <property type="nucleotide sequence ID" value="NZ_AJLS01000057.1"/>
</dbReference>
<protein>
    <submittedName>
        <fullName evidence="1">Peptidase M42 family protein</fullName>
    </submittedName>
</protein>
<evidence type="ECO:0000313" key="1">
    <source>
        <dbReference type="EMBL" id="EKN69311.1"/>
    </source>
</evidence>
<comment type="caution">
    <text evidence="1">The sequence shown here is derived from an EMBL/GenBank/DDBJ whole genome shotgun (WGS) entry which is preliminary data.</text>
</comment>